<feature type="transmembrane region" description="Helical" evidence="2">
    <location>
        <begin position="7"/>
        <end position="28"/>
    </location>
</feature>
<evidence type="ECO:0000256" key="1">
    <source>
        <dbReference type="SAM" id="MobiDB-lite"/>
    </source>
</evidence>
<dbReference type="GO" id="GO:0045121">
    <property type="term" value="C:membrane raft"/>
    <property type="evidence" value="ECO:0007669"/>
    <property type="project" value="TreeGrafter"/>
</dbReference>
<name>A0A6A7C459_9PEZI</name>
<dbReference type="GO" id="GO:0005886">
    <property type="term" value="C:plasma membrane"/>
    <property type="evidence" value="ECO:0007669"/>
    <property type="project" value="InterPro"/>
</dbReference>
<keyword evidence="2" id="KW-0812">Transmembrane</keyword>
<organism evidence="3 4">
    <name type="scientific">Piedraia hortae CBS 480.64</name>
    <dbReference type="NCBI Taxonomy" id="1314780"/>
    <lineage>
        <taxon>Eukaryota</taxon>
        <taxon>Fungi</taxon>
        <taxon>Dikarya</taxon>
        <taxon>Ascomycota</taxon>
        <taxon>Pezizomycotina</taxon>
        <taxon>Dothideomycetes</taxon>
        <taxon>Dothideomycetidae</taxon>
        <taxon>Capnodiales</taxon>
        <taxon>Piedraiaceae</taxon>
        <taxon>Piedraia</taxon>
    </lineage>
</organism>
<proteinExistence type="predicted"/>
<reference evidence="3" key="1">
    <citation type="journal article" date="2020" name="Stud. Mycol.">
        <title>101 Dothideomycetes genomes: a test case for predicting lifestyles and emergence of pathogens.</title>
        <authorList>
            <person name="Haridas S."/>
            <person name="Albert R."/>
            <person name="Binder M."/>
            <person name="Bloem J."/>
            <person name="Labutti K."/>
            <person name="Salamov A."/>
            <person name="Andreopoulos B."/>
            <person name="Baker S."/>
            <person name="Barry K."/>
            <person name="Bills G."/>
            <person name="Bluhm B."/>
            <person name="Cannon C."/>
            <person name="Castanera R."/>
            <person name="Culley D."/>
            <person name="Daum C."/>
            <person name="Ezra D."/>
            <person name="Gonzalez J."/>
            <person name="Henrissat B."/>
            <person name="Kuo A."/>
            <person name="Liang C."/>
            <person name="Lipzen A."/>
            <person name="Lutzoni F."/>
            <person name="Magnuson J."/>
            <person name="Mondo S."/>
            <person name="Nolan M."/>
            <person name="Ohm R."/>
            <person name="Pangilinan J."/>
            <person name="Park H.-J."/>
            <person name="Ramirez L."/>
            <person name="Alfaro M."/>
            <person name="Sun H."/>
            <person name="Tritt A."/>
            <person name="Yoshinaga Y."/>
            <person name="Zwiers L.-H."/>
            <person name="Turgeon B."/>
            <person name="Goodwin S."/>
            <person name="Spatafora J."/>
            <person name="Crous P."/>
            <person name="Grigoriev I."/>
        </authorList>
    </citation>
    <scope>NUCLEOTIDE SEQUENCE</scope>
    <source>
        <strain evidence="3">CBS 480.64</strain>
    </source>
</reference>
<feature type="compositionally biased region" description="Low complexity" evidence="1">
    <location>
        <begin position="216"/>
        <end position="230"/>
    </location>
</feature>
<feature type="region of interest" description="Disordered" evidence="1">
    <location>
        <begin position="216"/>
        <end position="254"/>
    </location>
</feature>
<dbReference type="GO" id="GO:0031505">
    <property type="term" value="P:fungal-type cell wall organization"/>
    <property type="evidence" value="ECO:0007669"/>
    <property type="project" value="TreeGrafter"/>
</dbReference>
<evidence type="ECO:0000256" key="2">
    <source>
        <dbReference type="SAM" id="Phobius"/>
    </source>
</evidence>
<dbReference type="InterPro" id="IPR009571">
    <property type="entry name" value="SUR7/Rim9-like_fungi"/>
</dbReference>
<keyword evidence="2" id="KW-1133">Transmembrane helix</keyword>
<evidence type="ECO:0000313" key="3">
    <source>
        <dbReference type="EMBL" id="KAF2861508.1"/>
    </source>
</evidence>
<dbReference type="Proteomes" id="UP000799421">
    <property type="component" value="Unassembled WGS sequence"/>
</dbReference>
<dbReference type="GO" id="GO:0006897">
    <property type="term" value="P:endocytosis"/>
    <property type="evidence" value="ECO:0007669"/>
    <property type="project" value="TreeGrafter"/>
</dbReference>
<feature type="transmembrane region" description="Helical" evidence="2">
    <location>
        <begin position="191"/>
        <end position="212"/>
    </location>
</feature>
<feature type="compositionally biased region" description="Polar residues" evidence="1">
    <location>
        <begin position="238"/>
        <end position="247"/>
    </location>
</feature>
<dbReference type="GO" id="GO:0032185">
    <property type="term" value="P:septin cytoskeleton organization"/>
    <property type="evidence" value="ECO:0007669"/>
    <property type="project" value="TreeGrafter"/>
</dbReference>
<feature type="transmembrane region" description="Helical" evidence="2">
    <location>
        <begin position="120"/>
        <end position="141"/>
    </location>
</feature>
<dbReference type="OrthoDB" id="5419460at2759"/>
<keyword evidence="4" id="KW-1185">Reference proteome</keyword>
<accession>A0A6A7C459</accession>
<dbReference type="PANTHER" id="PTHR36414">
    <property type="entry name" value="PROTEIN SUR7"/>
    <property type="match status" value="1"/>
</dbReference>
<feature type="transmembrane region" description="Helical" evidence="2">
    <location>
        <begin position="148"/>
        <end position="171"/>
    </location>
</feature>
<gene>
    <name evidence="3" type="ORF">K470DRAFT_294229</name>
</gene>
<protein>
    <submittedName>
        <fullName evidence="3">SUR7-domain-containing protein</fullName>
    </submittedName>
</protein>
<keyword evidence="2" id="KW-0472">Membrane</keyword>
<evidence type="ECO:0000313" key="4">
    <source>
        <dbReference type="Proteomes" id="UP000799421"/>
    </source>
</evidence>
<dbReference type="GO" id="GO:0005938">
    <property type="term" value="C:cell cortex"/>
    <property type="evidence" value="ECO:0007669"/>
    <property type="project" value="TreeGrafter"/>
</dbReference>
<dbReference type="Pfam" id="PF06687">
    <property type="entry name" value="SUR7"/>
    <property type="match status" value="1"/>
</dbReference>
<dbReference type="EMBL" id="MU005972">
    <property type="protein sequence ID" value="KAF2861508.1"/>
    <property type="molecule type" value="Genomic_DNA"/>
</dbReference>
<dbReference type="PANTHER" id="PTHR36414:SF1">
    <property type="entry name" value="PROTEIN SUR7"/>
    <property type="match status" value="1"/>
</dbReference>
<sequence>MAIARPLLSLLSIILLAGGTLLTIFIVLSGSHKYTPPINRTYFLEASTNGFGPGSPHLHNPARWTWLSICGVENNKNAHCGPIRAAQSFDPVRNFGTRDGVPQPFLKHRTFWYYMSRFTWVWYLLSLLFAAIALVVSALALCTRLGAYITALAVWVALFFQTLAAAMHTAWVVKARHAFRSNGQKARIGQYAMAFAWSTVACYFLATLLFCIGGKASKRSAGSSPSSTSRFGRKKRNQGTFADNTQARVKDDYA</sequence>
<dbReference type="GO" id="GO:0030866">
    <property type="term" value="P:cortical actin cytoskeleton organization"/>
    <property type="evidence" value="ECO:0007669"/>
    <property type="project" value="TreeGrafter"/>
</dbReference>
<dbReference type="AlphaFoldDB" id="A0A6A7C459"/>